<reference evidence="1 2" key="1">
    <citation type="submission" date="2021-03" db="EMBL/GenBank/DDBJ databases">
        <title>Fibrella sp. HMF5405 genome sequencing and assembly.</title>
        <authorList>
            <person name="Kang H."/>
            <person name="Kim H."/>
            <person name="Bae S."/>
            <person name="Joh K."/>
        </authorList>
    </citation>
    <scope>NUCLEOTIDE SEQUENCE [LARGE SCALE GENOMIC DNA]</scope>
    <source>
        <strain evidence="1 2">HMF5405</strain>
    </source>
</reference>
<keyword evidence="2" id="KW-1185">Reference proteome</keyword>
<evidence type="ECO:0000313" key="1">
    <source>
        <dbReference type="EMBL" id="MBO0949465.1"/>
    </source>
</evidence>
<gene>
    <name evidence="1" type="ORF">J2I46_12790</name>
</gene>
<dbReference type="Proteomes" id="UP000664628">
    <property type="component" value="Unassembled WGS sequence"/>
</dbReference>
<proteinExistence type="predicted"/>
<comment type="caution">
    <text evidence="1">The sequence shown here is derived from an EMBL/GenBank/DDBJ whole genome shotgun (WGS) entry which is preliminary data.</text>
</comment>
<sequence>MSIAREFTLRAHREANIPIRESAKFEDTIHRLAARVICNRLYWFANADTHLFKECFDSDTEVFSNNSGLDLGQYLKSELSEKFDNRKESKLQDRYANSINELLTSLLLPVYALIKDDLVQLGKITNRVLTPSINDSESIKRAKQNLFFISNVRNILYDWSRVIIDTLRNFAPEVYAAHRSEYSQYLKLSDETVLQTAEPDSTNTGTKLSTFQRLFLIRLLQKTGVFPKRQAGSSYKSELEFIGFITGLTYEGHLKKADPEVKNLLEKKLTTNQWRERIKDIRSVKTIVHAMDLPAVTILIEDYEKHAIKKIESE</sequence>
<protein>
    <submittedName>
        <fullName evidence="1">Uncharacterized protein</fullName>
    </submittedName>
</protein>
<dbReference type="EMBL" id="JAFMYW010000003">
    <property type="protein sequence ID" value="MBO0949465.1"/>
    <property type="molecule type" value="Genomic_DNA"/>
</dbReference>
<organism evidence="1 2">
    <name type="scientific">Fibrella forsythiae</name>
    <dbReference type="NCBI Taxonomy" id="2817061"/>
    <lineage>
        <taxon>Bacteria</taxon>
        <taxon>Pseudomonadati</taxon>
        <taxon>Bacteroidota</taxon>
        <taxon>Cytophagia</taxon>
        <taxon>Cytophagales</taxon>
        <taxon>Spirosomataceae</taxon>
        <taxon>Fibrella</taxon>
    </lineage>
</organism>
<dbReference type="RefSeq" id="WP_207329422.1">
    <property type="nucleotide sequence ID" value="NZ_JAFMYW010000003.1"/>
</dbReference>
<name>A0ABS3JHH7_9BACT</name>
<accession>A0ABS3JHH7</accession>
<evidence type="ECO:0000313" key="2">
    <source>
        <dbReference type="Proteomes" id="UP000664628"/>
    </source>
</evidence>